<feature type="signal peptide" evidence="1">
    <location>
        <begin position="1"/>
        <end position="15"/>
    </location>
</feature>
<gene>
    <name evidence="2" type="ORF">SAMN05444145_104268</name>
</gene>
<evidence type="ECO:0000313" key="3">
    <source>
        <dbReference type="Proteomes" id="UP000183253"/>
    </source>
</evidence>
<evidence type="ECO:0000256" key="1">
    <source>
        <dbReference type="SAM" id="SignalP"/>
    </source>
</evidence>
<reference evidence="2 3" key="1">
    <citation type="submission" date="2016-10" db="EMBL/GenBank/DDBJ databases">
        <authorList>
            <person name="de Groot N.N."/>
        </authorList>
    </citation>
    <scope>NUCLEOTIDE SEQUENCE [LARGE SCALE GENOMIC DNA]</scope>
    <source>
        <strain evidence="2 3">DSM 25383</strain>
    </source>
</reference>
<protein>
    <recommendedName>
        <fullName evidence="4">Binding domain-containing protein, N-terminal</fullName>
    </recommendedName>
</protein>
<proteinExistence type="predicted"/>
<dbReference type="STRING" id="1033731.SAMN05444145_104268"/>
<evidence type="ECO:0000313" key="2">
    <source>
        <dbReference type="EMBL" id="SEA58338.1"/>
    </source>
</evidence>
<evidence type="ECO:0008006" key="4">
    <source>
        <dbReference type="Google" id="ProtNLM"/>
    </source>
</evidence>
<dbReference type="InterPro" id="IPR024361">
    <property type="entry name" value="BACON"/>
</dbReference>
<dbReference type="AlphaFoldDB" id="A0A1H4CDC7"/>
<dbReference type="RefSeq" id="WP_010262667.1">
    <property type="nucleotide sequence ID" value="NZ_CAEG01000011.1"/>
</dbReference>
<name>A0A1H4CDC7_9BACT</name>
<feature type="chain" id="PRO_5013357414" description="Binding domain-containing protein, N-terminal" evidence="1">
    <location>
        <begin position="16"/>
        <end position="520"/>
    </location>
</feature>
<accession>A0A1H4CDC7</accession>
<sequence length="520" mass="54747">MKRYFIGIFPAAAMAAATLLPGCENENNVTGGKANISVPSQVALDDIAGDGEIRTFDVESDGYWSVIATGADGDAAPWISVEPAQGIGDGSVALSFAKNPSNNVSRSGQVCVQLRDESKNVLLPVVQGAASYPTGFQPFVHLIEFAKGDIVNCVSGRVNEAKNAFLFNDGASIALTGAGDMTVAGLTADRYYIGVLRASGWDAENAAWTVAVPVTGELSGTLSFGFGMLTNSSSLCAVPRDWKVEWSADNATWHDIDAFYAWNGKNACPAESSVSADKSVSFALLPNINADAYNHRQAVFTVPASAPLAKGSTLYVRVAKAGDTPVKGTAIDPSHIVRFTFGCCVSQFEKKAYHTTTMPVGEQVVLAQGFDDCLSGLDYMSDIGHLAYVTGAAYDAPEGWSVSGTVTASIGYVRLAAKGVLTTPALASLGTTPTDIVVSFKAVVRCSSTDAIDKKEITVQVAEGDGTVEAQPDMTGEFSKRDDCFAWRTFTVRVTGATASTRLAFSNTGQWFLDDVVVTK</sequence>
<dbReference type="InterPro" id="IPR013783">
    <property type="entry name" value="Ig-like_fold"/>
</dbReference>
<dbReference type="Gene3D" id="2.60.40.10">
    <property type="entry name" value="Immunoglobulins"/>
    <property type="match status" value="1"/>
</dbReference>
<organism evidence="2 3">
    <name type="scientific">Alistipes timonensis JC136</name>
    <dbReference type="NCBI Taxonomy" id="1033731"/>
    <lineage>
        <taxon>Bacteria</taxon>
        <taxon>Pseudomonadati</taxon>
        <taxon>Bacteroidota</taxon>
        <taxon>Bacteroidia</taxon>
        <taxon>Bacteroidales</taxon>
        <taxon>Rikenellaceae</taxon>
        <taxon>Alistipes</taxon>
    </lineage>
</organism>
<dbReference type="EMBL" id="FNRI01000004">
    <property type="protein sequence ID" value="SEA58338.1"/>
    <property type="molecule type" value="Genomic_DNA"/>
</dbReference>
<keyword evidence="1" id="KW-0732">Signal</keyword>
<dbReference type="CDD" id="cd14948">
    <property type="entry name" value="BACON"/>
    <property type="match status" value="1"/>
</dbReference>
<dbReference type="Proteomes" id="UP000183253">
    <property type="component" value="Unassembled WGS sequence"/>
</dbReference>
<keyword evidence="3" id="KW-1185">Reference proteome</keyword>